<protein>
    <submittedName>
        <fullName evidence="1">Uncharacterized protein</fullName>
    </submittedName>
</protein>
<dbReference type="Proteomes" id="UP000814128">
    <property type="component" value="Unassembled WGS sequence"/>
</dbReference>
<organism evidence="1 2">
    <name type="scientific">Vararia minispora EC-137</name>
    <dbReference type="NCBI Taxonomy" id="1314806"/>
    <lineage>
        <taxon>Eukaryota</taxon>
        <taxon>Fungi</taxon>
        <taxon>Dikarya</taxon>
        <taxon>Basidiomycota</taxon>
        <taxon>Agaricomycotina</taxon>
        <taxon>Agaricomycetes</taxon>
        <taxon>Russulales</taxon>
        <taxon>Lachnocladiaceae</taxon>
        <taxon>Vararia</taxon>
    </lineage>
</organism>
<gene>
    <name evidence="1" type="ORF">K488DRAFT_81366</name>
</gene>
<name>A0ACB8R0T3_9AGAM</name>
<reference evidence="1" key="2">
    <citation type="journal article" date="2022" name="New Phytol.">
        <title>Evolutionary transition to the ectomycorrhizal habit in the genomes of a hyperdiverse lineage of mushroom-forming fungi.</title>
        <authorList>
            <person name="Looney B."/>
            <person name="Miyauchi S."/>
            <person name="Morin E."/>
            <person name="Drula E."/>
            <person name="Courty P.E."/>
            <person name="Kohler A."/>
            <person name="Kuo A."/>
            <person name="LaButti K."/>
            <person name="Pangilinan J."/>
            <person name="Lipzen A."/>
            <person name="Riley R."/>
            <person name="Andreopoulos W."/>
            <person name="He G."/>
            <person name="Johnson J."/>
            <person name="Nolan M."/>
            <person name="Tritt A."/>
            <person name="Barry K.W."/>
            <person name="Grigoriev I.V."/>
            <person name="Nagy L.G."/>
            <person name="Hibbett D."/>
            <person name="Henrissat B."/>
            <person name="Matheny P.B."/>
            <person name="Labbe J."/>
            <person name="Martin F.M."/>
        </authorList>
    </citation>
    <scope>NUCLEOTIDE SEQUENCE</scope>
    <source>
        <strain evidence="1">EC-137</strain>
    </source>
</reference>
<accession>A0ACB8R0T3</accession>
<proteinExistence type="predicted"/>
<evidence type="ECO:0000313" key="2">
    <source>
        <dbReference type="Proteomes" id="UP000814128"/>
    </source>
</evidence>
<keyword evidence="2" id="KW-1185">Reference proteome</keyword>
<dbReference type="EMBL" id="MU273465">
    <property type="protein sequence ID" value="KAI0037141.1"/>
    <property type="molecule type" value="Genomic_DNA"/>
</dbReference>
<reference evidence="1" key="1">
    <citation type="submission" date="2021-02" db="EMBL/GenBank/DDBJ databases">
        <authorList>
            <consortium name="DOE Joint Genome Institute"/>
            <person name="Ahrendt S."/>
            <person name="Looney B.P."/>
            <person name="Miyauchi S."/>
            <person name="Morin E."/>
            <person name="Drula E."/>
            <person name="Courty P.E."/>
            <person name="Chicoki N."/>
            <person name="Fauchery L."/>
            <person name="Kohler A."/>
            <person name="Kuo A."/>
            <person name="Labutti K."/>
            <person name="Pangilinan J."/>
            <person name="Lipzen A."/>
            <person name="Riley R."/>
            <person name="Andreopoulos W."/>
            <person name="He G."/>
            <person name="Johnson J."/>
            <person name="Barry K.W."/>
            <person name="Grigoriev I.V."/>
            <person name="Nagy L."/>
            <person name="Hibbett D."/>
            <person name="Henrissat B."/>
            <person name="Matheny P.B."/>
            <person name="Labbe J."/>
            <person name="Martin F."/>
        </authorList>
    </citation>
    <scope>NUCLEOTIDE SEQUENCE</scope>
    <source>
        <strain evidence="1">EC-137</strain>
    </source>
</reference>
<comment type="caution">
    <text evidence="1">The sequence shown here is derived from an EMBL/GenBank/DDBJ whole genome shotgun (WGS) entry which is preliminary data.</text>
</comment>
<sequence length="481" mass="52020">MSPPSLFTSSSTSEQPAPSSPRTPPQIHITQPMQSRGRKYPTALGRGGDSTRVPLHRRGKSRTYERLEDLLREAGYKETRVVTPQRQTSTQSGVMRFLQGLVGGATDELPGKAESWSLPASPSLRTRPLADERTSSPLHSDASSETSFLVRGRQQHLRNHHHHPPHHPHHHPHERSARNRHKPVYLHLPPERAIRNKPSLPTYAEASPARAYLRHMASAPHIARASSVRTPRRCIETAEPPPPPLPPSWLETVTRALLGLPGAHIGGPGNGSDECGTMSASTSGESTLRPSGSRVSAALVRGSASTRAVPSGLLLTSATPAAADVAPVRVVCRSAPASRAASRARREPPAVERGSVRGKGKKKAQGAAMAVRVPRPRGKRAGPSLTGRVEDDVWDESESSDEDEEGEVDLTKLLVSPKRQMSIQSLRRHLGPPGLVQRSPPLALGKGEGSSEGEWEVRLEAGDRGRRRLGLPSGWRTEEGE</sequence>
<evidence type="ECO:0000313" key="1">
    <source>
        <dbReference type="EMBL" id="KAI0037141.1"/>
    </source>
</evidence>